<evidence type="ECO:0000256" key="2">
    <source>
        <dbReference type="ARBA" id="ARBA00022443"/>
    </source>
</evidence>
<reference evidence="17" key="2">
    <citation type="journal article" date="2016" name="Sci. Rep.">
        <title>Dictyocaulus viviparus genome, variome and transcriptome elucidate lungworm biology and support future intervention.</title>
        <authorList>
            <person name="McNulty S.N."/>
            <person name="Strube C."/>
            <person name="Rosa B.A."/>
            <person name="Martin J.C."/>
            <person name="Tyagi R."/>
            <person name="Choi Y.J."/>
            <person name="Wang Q."/>
            <person name="Hallsworth Pepin K."/>
            <person name="Zhang X."/>
            <person name="Ozersky P."/>
            <person name="Wilson R.K."/>
            <person name="Sternberg P.W."/>
            <person name="Gasser R.B."/>
            <person name="Mitreva M."/>
        </authorList>
    </citation>
    <scope>NUCLEOTIDE SEQUENCE [LARGE SCALE GENOMIC DNA]</scope>
    <source>
        <strain evidence="17">HannoverDv2000</strain>
    </source>
</reference>
<dbReference type="Pfam" id="PF00018">
    <property type="entry name" value="SH3_1"/>
    <property type="match status" value="1"/>
</dbReference>
<keyword evidence="4" id="KW-0489">Methyltransferase</keyword>
<evidence type="ECO:0000313" key="17">
    <source>
        <dbReference type="Proteomes" id="UP000053766"/>
    </source>
</evidence>
<evidence type="ECO:0000256" key="6">
    <source>
        <dbReference type="ARBA" id="ARBA00022691"/>
    </source>
</evidence>
<evidence type="ECO:0000256" key="11">
    <source>
        <dbReference type="SAM" id="MobiDB-lite"/>
    </source>
</evidence>
<dbReference type="STRING" id="29172.A0A0D8XZ56"/>
<keyword evidence="5" id="KW-0808">Transferase</keyword>
<evidence type="ECO:0000256" key="4">
    <source>
        <dbReference type="ARBA" id="ARBA00022603"/>
    </source>
</evidence>
<dbReference type="SMART" id="SM00326">
    <property type="entry name" value="SH3"/>
    <property type="match status" value="2"/>
</dbReference>
<dbReference type="InterPro" id="IPR036028">
    <property type="entry name" value="SH3-like_dom_sf"/>
</dbReference>
<dbReference type="Pfam" id="PF00017">
    <property type="entry name" value="SH2"/>
    <property type="match status" value="1"/>
</dbReference>
<evidence type="ECO:0000313" key="16">
    <source>
        <dbReference type="EMBL" id="KJH47636.1"/>
    </source>
</evidence>
<feature type="domain" description="SET" evidence="14">
    <location>
        <begin position="337"/>
        <end position="459"/>
    </location>
</feature>
<dbReference type="Proteomes" id="UP000053766">
    <property type="component" value="Unassembled WGS sequence"/>
</dbReference>
<dbReference type="SUPFAM" id="SSF50044">
    <property type="entry name" value="SH3-domain"/>
    <property type="match status" value="2"/>
</dbReference>
<dbReference type="GO" id="GO:0008168">
    <property type="term" value="F:methyltransferase activity"/>
    <property type="evidence" value="ECO:0007669"/>
    <property type="project" value="UniProtKB-KW"/>
</dbReference>
<evidence type="ECO:0000256" key="1">
    <source>
        <dbReference type="ARBA" id="ARBA00004286"/>
    </source>
</evidence>
<name>A0A0D8XZ56_DICVI</name>
<evidence type="ECO:0000256" key="10">
    <source>
        <dbReference type="PROSITE-ProRule" id="PRU00192"/>
    </source>
</evidence>
<dbReference type="EMBL" id="KN716299">
    <property type="protein sequence ID" value="KJH47636.1"/>
    <property type="molecule type" value="Genomic_DNA"/>
</dbReference>
<dbReference type="GO" id="GO:0046872">
    <property type="term" value="F:metal ion binding"/>
    <property type="evidence" value="ECO:0007669"/>
    <property type="project" value="UniProtKB-KW"/>
</dbReference>
<dbReference type="InterPro" id="IPR001452">
    <property type="entry name" value="SH3_domain"/>
</dbReference>
<feature type="domain" description="SH3" evidence="13">
    <location>
        <begin position="237"/>
        <end position="298"/>
    </location>
</feature>
<feature type="region of interest" description="Disordered" evidence="11">
    <location>
        <begin position="201"/>
        <end position="235"/>
    </location>
</feature>
<dbReference type="SMART" id="SM00317">
    <property type="entry name" value="SET"/>
    <property type="match status" value="1"/>
</dbReference>
<dbReference type="SMART" id="SM00252">
    <property type="entry name" value="SH2"/>
    <property type="match status" value="1"/>
</dbReference>
<dbReference type="OrthoDB" id="9204160at2759"/>
<evidence type="ECO:0000256" key="9">
    <source>
        <dbReference type="PROSITE-ProRule" id="PRU00191"/>
    </source>
</evidence>
<keyword evidence="6" id="KW-0949">S-adenosyl-L-methionine</keyword>
<protein>
    <submittedName>
        <fullName evidence="16">SET domain protein</fullName>
    </submittedName>
</protein>
<feature type="domain" description="SH3" evidence="13">
    <location>
        <begin position="137"/>
        <end position="197"/>
    </location>
</feature>
<evidence type="ECO:0000256" key="8">
    <source>
        <dbReference type="ARBA" id="ARBA00022833"/>
    </source>
</evidence>
<sequence length="725" mass="83181">MSSSFDPYDWASFYFGKMGRDEAARILSESSVAIGTFLLRDSSRPGDFSLSVRESDVENKVRHYLIEEKSCANGTKQVKIADHDFVDIPTLLNHFKIHILDKTSLTSPYRKGQIEQMSRFLNFFIHFCTHGSNICYHGHGFVVGLYRFEGERETDLPFEIGETLEIIGKPEAGWWQARNALNATGLIPAIYVRPIDEDGDRQLKGHSQSSLGSSLGDERISGFSTNSDSTEDRYEPPLPAIAKVISDRQPNAYDRTQLRLKKGQQLRITRKLTNGMYEGELDGRVGIVPFTYDNYSVDGLLLDKPSGAPILECHNECLCSNRAKSCRNRVAQHGVKAALEVYYCSDEKGFGVRAAKEIKRGAFVCEYAGEILNQDEVERRATRNHDHNYTLTVREHSAEGVITTFVDPRYRGNLARFINHGCEPNLSIAIIRIGYTVPYVGLFSSRVITAGEEICYDYGSSVFEGKNRKKCLCGFPSCRIFLPMSKTASEYRLNREPKDDEQEMSSRLLELQRYKTDGSFKKNKLRKPKQQKNECIVVAEAERQGIHKGRFETVQKFLKRVEWMTYTAIKDHEVLIKQGLVGRKEGDIANDFRLIDEKESKRETLNKNKIRKKIKTFKESQKYVKVKKGKLKIEKEDRRFKRKEVTQHNKGIVEGKETTQKTIKCASRNLLLHSILPQEKCTTKMMCPKNLQLKSIGFNRQEIVDTYRALKRRRKHPIHLIDHRQ</sequence>
<evidence type="ECO:0000259" key="15">
    <source>
        <dbReference type="PROSITE" id="PS50868"/>
    </source>
</evidence>
<gene>
    <name evidence="16" type="ORF">DICVIV_06295</name>
</gene>
<dbReference type="InterPro" id="IPR046341">
    <property type="entry name" value="SET_dom_sf"/>
</dbReference>
<evidence type="ECO:0000256" key="7">
    <source>
        <dbReference type="ARBA" id="ARBA00022723"/>
    </source>
</evidence>
<dbReference type="Pfam" id="PF07653">
    <property type="entry name" value="SH3_2"/>
    <property type="match status" value="1"/>
</dbReference>
<keyword evidence="8" id="KW-0862">Zinc</keyword>
<feature type="domain" description="Post-SET" evidence="15">
    <location>
        <begin position="467"/>
        <end position="483"/>
    </location>
</feature>
<evidence type="ECO:0000256" key="3">
    <source>
        <dbReference type="ARBA" id="ARBA00022454"/>
    </source>
</evidence>
<evidence type="ECO:0000259" key="14">
    <source>
        <dbReference type="PROSITE" id="PS50280"/>
    </source>
</evidence>
<dbReference type="AlphaFoldDB" id="A0A0D8XZ56"/>
<evidence type="ECO:0000256" key="5">
    <source>
        <dbReference type="ARBA" id="ARBA00022679"/>
    </source>
</evidence>
<dbReference type="PROSITE" id="PS50001">
    <property type="entry name" value="SH2"/>
    <property type="match status" value="1"/>
</dbReference>
<evidence type="ECO:0000259" key="13">
    <source>
        <dbReference type="PROSITE" id="PS50002"/>
    </source>
</evidence>
<dbReference type="InterPro" id="IPR050973">
    <property type="entry name" value="H3K9_Histone-Lys_N-MTase"/>
</dbReference>
<dbReference type="PANTHER" id="PTHR46223:SF3">
    <property type="entry name" value="HISTONE-LYSINE N-METHYLTRANSFERASE SET-23"/>
    <property type="match status" value="1"/>
</dbReference>
<dbReference type="PROSITE" id="PS50002">
    <property type="entry name" value="SH3"/>
    <property type="match status" value="2"/>
</dbReference>
<feature type="domain" description="SH2" evidence="12">
    <location>
        <begin position="13"/>
        <end position="109"/>
    </location>
</feature>
<keyword evidence="9" id="KW-0727">SH2 domain</keyword>
<dbReference type="PROSITE" id="PS50868">
    <property type="entry name" value="POST_SET"/>
    <property type="match status" value="1"/>
</dbReference>
<dbReference type="Gene3D" id="3.30.505.10">
    <property type="entry name" value="SH2 domain"/>
    <property type="match status" value="1"/>
</dbReference>
<feature type="compositionally biased region" description="Low complexity" evidence="11">
    <location>
        <begin position="205"/>
        <end position="215"/>
    </location>
</feature>
<dbReference type="SUPFAM" id="SSF82199">
    <property type="entry name" value="SET domain"/>
    <property type="match status" value="1"/>
</dbReference>
<dbReference type="PROSITE" id="PS50280">
    <property type="entry name" value="SET"/>
    <property type="match status" value="1"/>
</dbReference>
<organism evidence="16 17">
    <name type="scientific">Dictyocaulus viviparus</name>
    <name type="common">Bovine lungworm</name>
    <dbReference type="NCBI Taxonomy" id="29172"/>
    <lineage>
        <taxon>Eukaryota</taxon>
        <taxon>Metazoa</taxon>
        <taxon>Ecdysozoa</taxon>
        <taxon>Nematoda</taxon>
        <taxon>Chromadorea</taxon>
        <taxon>Rhabditida</taxon>
        <taxon>Rhabditina</taxon>
        <taxon>Rhabditomorpha</taxon>
        <taxon>Strongyloidea</taxon>
        <taxon>Metastrongylidae</taxon>
        <taxon>Dictyocaulus</taxon>
    </lineage>
</organism>
<dbReference type="InterPro" id="IPR036860">
    <property type="entry name" value="SH2_dom_sf"/>
</dbReference>
<dbReference type="PANTHER" id="PTHR46223">
    <property type="entry name" value="HISTONE-LYSINE N-METHYLTRANSFERASE SUV39H"/>
    <property type="match status" value="1"/>
</dbReference>
<reference evidence="16 17" key="1">
    <citation type="submission" date="2013-11" db="EMBL/GenBank/DDBJ databases">
        <title>Draft genome of the bovine lungworm Dictyocaulus viviparus.</title>
        <authorList>
            <person name="Mitreva M."/>
        </authorList>
    </citation>
    <scope>NUCLEOTIDE SEQUENCE [LARGE SCALE GENOMIC DNA]</scope>
    <source>
        <strain evidence="16 17">HannoverDv2000</strain>
    </source>
</reference>
<accession>A0A0D8XZ56</accession>
<proteinExistence type="predicted"/>
<keyword evidence="2 10" id="KW-0728">SH3 domain</keyword>
<comment type="subcellular location">
    <subcellularLocation>
        <location evidence="1">Chromosome</location>
    </subcellularLocation>
</comment>
<dbReference type="PRINTS" id="PR00401">
    <property type="entry name" value="SH2DOMAIN"/>
</dbReference>
<dbReference type="SUPFAM" id="SSF55550">
    <property type="entry name" value="SH2 domain"/>
    <property type="match status" value="1"/>
</dbReference>
<keyword evidence="17" id="KW-1185">Reference proteome</keyword>
<dbReference type="Gene3D" id="2.30.30.40">
    <property type="entry name" value="SH3 Domains"/>
    <property type="match status" value="2"/>
</dbReference>
<keyword evidence="7" id="KW-0479">Metal-binding</keyword>
<dbReference type="Gene3D" id="2.170.270.10">
    <property type="entry name" value="SET domain"/>
    <property type="match status" value="1"/>
</dbReference>
<keyword evidence="3" id="KW-0158">Chromosome</keyword>
<dbReference type="InterPro" id="IPR003616">
    <property type="entry name" value="Post-SET_dom"/>
</dbReference>
<dbReference type="GO" id="GO:0032259">
    <property type="term" value="P:methylation"/>
    <property type="evidence" value="ECO:0007669"/>
    <property type="project" value="UniProtKB-KW"/>
</dbReference>
<dbReference type="Pfam" id="PF00856">
    <property type="entry name" value="SET"/>
    <property type="match status" value="1"/>
</dbReference>
<evidence type="ECO:0000259" key="12">
    <source>
        <dbReference type="PROSITE" id="PS50001"/>
    </source>
</evidence>
<dbReference type="InterPro" id="IPR000980">
    <property type="entry name" value="SH2"/>
</dbReference>
<dbReference type="InterPro" id="IPR001214">
    <property type="entry name" value="SET_dom"/>
</dbReference>
<dbReference type="GO" id="GO:0005694">
    <property type="term" value="C:chromosome"/>
    <property type="evidence" value="ECO:0007669"/>
    <property type="project" value="UniProtKB-SubCell"/>
</dbReference>